<evidence type="ECO:0000313" key="1">
    <source>
        <dbReference type="EMBL" id="RNA04189.1"/>
    </source>
</evidence>
<protein>
    <submittedName>
        <fullName evidence="1">Uncharacterized protein</fullName>
    </submittedName>
</protein>
<accession>A0A3M7PZA6</accession>
<organism evidence="1 2">
    <name type="scientific">Brachionus plicatilis</name>
    <name type="common">Marine rotifer</name>
    <name type="synonym">Brachionus muelleri</name>
    <dbReference type="NCBI Taxonomy" id="10195"/>
    <lineage>
        <taxon>Eukaryota</taxon>
        <taxon>Metazoa</taxon>
        <taxon>Spiralia</taxon>
        <taxon>Gnathifera</taxon>
        <taxon>Rotifera</taxon>
        <taxon>Eurotatoria</taxon>
        <taxon>Monogononta</taxon>
        <taxon>Pseudotrocha</taxon>
        <taxon>Ploima</taxon>
        <taxon>Brachionidae</taxon>
        <taxon>Brachionus</taxon>
    </lineage>
</organism>
<reference evidence="1 2" key="1">
    <citation type="journal article" date="2018" name="Sci. Rep.">
        <title>Genomic signatures of local adaptation to the degree of environmental predictability in rotifers.</title>
        <authorList>
            <person name="Franch-Gras L."/>
            <person name="Hahn C."/>
            <person name="Garcia-Roger E.M."/>
            <person name="Carmona M.J."/>
            <person name="Serra M."/>
            <person name="Gomez A."/>
        </authorList>
    </citation>
    <scope>NUCLEOTIDE SEQUENCE [LARGE SCALE GENOMIC DNA]</scope>
    <source>
        <strain evidence="1">HYR1</strain>
    </source>
</reference>
<keyword evidence="2" id="KW-1185">Reference proteome</keyword>
<dbReference type="Proteomes" id="UP000276133">
    <property type="component" value="Unassembled WGS sequence"/>
</dbReference>
<name>A0A3M7PZA6_BRAPC</name>
<comment type="caution">
    <text evidence="1">The sequence shown here is derived from an EMBL/GenBank/DDBJ whole genome shotgun (WGS) entry which is preliminary data.</text>
</comment>
<evidence type="ECO:0000313" key="2">
    <source>
        <dbReference type="Proteomes" id="UP000276133"/>
    </source>
</evidence>
<dbReference type="AlphaFoldDB" id="A0A3M7PZA6"/>
<gene>
    <name evidence="1" type="ORF">BpHYR1_023561</name>
</gene>
<proteinExistence type="predicted"/>
<dbReference type="EMBL" id="REGN01008204">
    <property type="protein sequence ID" value="RNA04189.1"/>
    <property type="molecule type" value="Genomic_DNA"/>
</dbReference>
<sequence length="98" mass="11344">MKFDQNFHFANKISNLMNLQISDELLSNGLIQKKEKILFILTNFLIMGNNIWVKILRVNILLVLGDDLTQLFFEASSAKNLSCFFGGRPLFYADLERE</sequence>